<dbReference type="EMBL" id="LGRX02033155">
    <property type="protein sequence ID" value="KAK3242520.1"/>
    <property type="molecule type" value="Genomic_DNA"/>
</dbReference>
<keyword evidence="3" id="KW-1185">Reference proteome</keyword>
<dbReference type="AlphaFoldDB" id="A0AAE0BVA5"/>
<feature type="compositionally biased region" description="Acidic residues" evidence="1">
    <location>
        <begin position="24"/>
        <end position="34"/>
    </location>
</feature>
<accession>A0AAE0BVA5</accession>
<name>A0AAE0BVA5_9CHLO</name>
<sequence length="193" mass="21113">MGNLQKAQSEASDDEAEYHSNFNEQEEYEEDDCDCLTGEGLGESDCAGVSHAPELQARAAVALGNTQKMQGFKVKTPEEFDKTAQVPRAVPPNVLSRKFHLLASNLRSSMRTCSQIAAILLSQRAIDLPKDIENLLALEELEGNEPENVVEQPTEVNEHELEDMLATAVQGVEQEVAAAESARHQGDEEPLPV</sequence>
<dbReference type="Proteomes" id="UP001190700">
    <property type="component" value="Unassembled WGS sequence"/>
</dbReference>
<organism evidence="2 3">
    <name type="scientific">Cymbomonas tetramitiformis</name>
    <dbReference type="NCBI Taxonomy" id="36881"/>
    <lineage>
        <taxon>Eukaryota</taxon>
        <taxon>Viridiplantae</taxon>
        <taxon>Chlorophyta</taxon>
        <taxon>Pyramimonadophyceae</taxon>
        <taxon>Pyramimonadales</taxon>
        <taxon>Pyramimonadaceae</taxon>
        <taxon>Cymbomonas</taxon>
    </lineage>
</organism>
<feature type="compositionally biased region" description="Polar residues" evidence="1">
    <location>
        <begin position="1"/>
        <end position="10"/>
    </location>
</feature>
<evidence type="ECO:0000313" key="2">
    <source>
        <dbReference type="EMBL" id="KAK3242520.1"/>
    </source>
</evidence>
<gene>
    <name evidence="2" type="ORF">CYMTET_47794</name>
</gene>
<comment type="caution">
    <text evidence="2">The sequence shown here is derived from an EMBL/GenBank/DDBJ whole genome shotgun (WGS) entry which is preliminary data.</text>
</comment>
<evidence type="ECO:0000313" key="3">
    <source>
        <dbReference type="Proteomes" id="UP001190700"/>
    </source>
</evidence>
<proteinExistence type="predicted"/>
<feature type="region of interest" description="Disordered" evidence="1">
    <location>
        <begin position="1"/>
        <end position="36"/>
    </location>
</feature>
<reference evidence="2 3" key="1">
    <citation type="journal article" date="2015" name="Genome Biol. Evol.">
        <title>Comparative Genomics of a Bacterivorous Green Alga Reveals Evolutionary Causalities and Consequences of Phago-Mixotrophic Mode of Nutrition.</title>
        <authorList>
            <person name="Burns J.A."/>
            <person name="Paasch A."/>
            <person name="Narechania A."/>
            <person name="Kim E."/>
        </authorList>
    </citation>
    <scope>NUCLEOTIDE SEQUENCE [LARGE SCALE GENOMIC DNA]</scope>
    <source>
        <strain evidence="2 3">PLY_AMNH</strain>
    </source>
</reference>
<protein>
    <submittedName>
        <fullName evidence="2">Uncharacterized protein</fullName>
    </submittedName>
</protein>
<evidence type="ECO:0000256" key="1">
    <source>
        <dbReference type="SAM" id="MobiDB-lite"/>
    </source>
</evidence>